<dbReference type="InterPro" id="IPR052019">
    <property type="entry name" value="F420H2_bilvrd_red/Heme_oxyg"/>
</dbReference>
<evidence type="ECO:0000259" key="2">
    <source>
        <dbReference type="Pfam" id="PF01243"/>
    </source>
</evidence>
<comment type="caution">
    <text evidence="3">The sequence shown here is derived from an EMBL/GenBank/DDBJ whole genome shotgun (WGS) entry which is preliminary data.</text>
</comment>
<dbReference type="SUPFAM" id="SSF50475">
    <property type="entry name" value="FMN-binding split barrel"/>
    <property type="match status" value="1"/>
</dbReference>
<proteinExistence type="predicted"/>
<dbReference type="InterPro" id="IPR012349">
    <property type="entry name" value="Split_barrel_FMN-bd"/>
</dbReference>
<evidence type="ECO:0000256" key="1">
    <source>
        <dbReference type="ARBA" id="ARBA00023002"/>
    </source>
</evidence>
<dbReference type="PANTHER" id="PTHR35176">
    <property type="entry name" value="HEME OXYGENASE HI_0854-RELATED"/>
    <property type="match status" value="1"/>
</dbReference>
<evidence type="ECO:0000313" key="3">
    <source>
        <dbReference type="EMBL" id="MCY1143810.1"/>
    </source>
</evidence>
<organism evidence="3 4">
    <name type="scientific">Paractinoplanes pyxinae</name>
    <dbReference type="NCBI Taxonomy" id="2997416"/>
    <lineage>
        <taxon>Bacteria</taxon>
        <taxon>Bacillati</taxon>
        <taxon>Actinomycetota</taxon>
        <taxon>Actinomycetes</taxon>
        <taxon>Micromonosporales</taxon>
        <taxon>Micromonosporaceae</taxon>
        <taxon>Paractinoplanes</taxon>
    </lineage>
</organism>
<keyword evidence="1" id="KW-0560">Oxidoreductase</keyword>
<accession>A0ABT4BBB8</accession>
<dbReference type="Proteomes" id="UP001151002">
    <property type="component" value="Unassembled WGS sequence"/>
</dbReference>
<dbReference type="PANTHER" id="PTHR35176:SF11">
    <property type="entry name" value="PYRIDOXAMINE 5'-PHOSPHATE OXIDASE FAMILY PROTEIN"/>
    <property type="match status" value="1"/>
</dbReference>
<dbReference type="RefSeq" id="WP_267568342.1">
    <property type="nucleotide sequence ID" value="NZ_JAPNTZ010000017.1"/>
</dbReference>
<keyword evidence="4" id="KW-1185">Reference proteome</keyword>
<protein>
    <submittedName>
        <fullName evidence="3">PPOX class F420-dependent oxidoreductase</fullName>
    </submittedName>
</protein>
<feature type="domain" description="Pyridoxamine 5'-phosphate oxidase N-terminal" evidence="2">
    <location>
        <begin position="5"/>
        <end position="97"/>
    </location>
</feature>
<name>A0ABT4BBB8_9ACTN</name>
<dbReference type="InterPro" id="IPR019965">
    <property type="entry name" value="PPOX_F420-dep_Rv2061_put"/>
</dbReference>
<evidence type="ECO:0000313" key="4">
    <source>
        <dbReference type="Proteomes" id="UP001151002"/>
    </source>
</evidence>
<dbReference type="Pfam" id="PF01243">
    <property type="entry name" value="PNPOx_N"/>
    <property type="match status" value="1"/>
</dbReference>
<gene>
    <name evidence="3" type="ORF">OWR29_37925</name>
</gene>
<dbReference type="Gene3D" id="2.30.110.10">
    <property type="entry name" value="Electron Transport, Fmn-binding Protein, Chain A"/>
    <property type="match status" value="1"/>
</dbReference>
<dbReference type="InterPro" id="IPR011576">
    <property type="entry name" value="Pyridox_Oxase_N"/>
</dbReference>
<sequence length="125" mass="13894">MATLEQLGSAKYVLLTTFRKDGSPVATPVWVLPDGDGVAIWTESRSYKVKRVRNNPRVTVAACDFRGNVRGETVEGTARIASDAERDHYAKVLGRKYWMTGILGSLRYRVMGHRDRITAIAISPV</sequence>
<dbReference type="EMBL" id="JAPNTZ010000017">
    <property type="protein sequence ID" value="MCY1143810.1"/>
    <property type="molecule type" value="Genomic_DNA"/>
</dbReference>
<dbReference type="NCBIfam" id="TIGR03666">
    <property type="entry name" value="Rv2061_F420"/>
    <property type="match status" value="1"/>
</dbReference>
<reference evidence="3" key="1">
    <citation type="submission" date="2022-11" db="EMBL/GenBank/DDBJ databases">
        <authorList>
            <person name="Somphong A."/>
            <person name="Phongsopitanun W."/>
        </authorList>
    </citation>
    <scope>NUCLEOTIDE SEQUENCE</scope>
    <source>
        <strain evidence="3">Pm04-4</strain>
    </source>
</reference>